<dbReference type="Gene3D" id="3.30.200.20">
    <property type="entry name" value="Phosphorylase Kinase, domain 1"/>
    <property type="match status" value="1"/>
</dbReference>
<dbReference type="PANTHER" id="PTHR24056:SF254">
    <property type="entry name" value="CYCLIN-DEPENDENT KINASE 2"/>
    <property type="match status" value="1"/>
</dbReference>
<dbReference type="GO" id="GO:0000082">
    <property type="term" value="P:G1/S transition of mitotic cell cycle"/>
    <property type="evidence" value="ECO:0007669"/>
    <property type="project" value="TreeGrafter"/>
</dbReference>
<dbReference type="EC" id="2.7.11.22" evidence="1"/>
<keyword evidence="3" id="KW-0808">Transferase</keyword>
<dbReference type="InterPro" id="IPR000719">
    <property type="entry name" value="Prot_kinase_dom"/>
</dbReference>
<dbReference type="InterPro" id="IPR050108">
    <property type="entry name" value="CDK"/>
</dbReference>
<keyword evidence="10" id="KW-1185">Reference proteome</keyword>
<evidence type="ECO:0000256" key="4">
    <source>
        <dbReference type="ARBA" id="ARBA00022741"/>
    </source>
</evidence>
<keyword evidence="6" id="KW-0067">ATP-binding</keyword>
<evidence type="ECO:0000256" key="6">
    <source>
        <dbReference type="ARBA" id="ARBA00022840"/>
    </source>
</evidence>
<evidence type="ECO:0000256" key="3">
    <source>
        <dbReference type="ARBA" id="ARBA00022679"/>
    </source>
</evidence>
<dbReference type="GO" id="GO:0010468">
    <property type="term" value="P:regulation of gene expression"/>
    <property type="evidence" value="ECO:0007669"/>
    <property type="project" value="TreeGrafter"/>
</dbReference>
<evidence type="ECO:0000256" key="1">
    <source>
        <dbReference type="ARBA" id="ARBA00012425"/>
    </source>
</evidence>
<dbReference type="GO" id="GO:0030332">
    <property type="term" value="F:cyclin binding"/>
    <property type="evidence" value="ECO:0007669"/>
    <property type="project" value="TreeGrafter"/>
</dbReference>
<dbReference type="EMBL" id="CAJOBC010000431">
    <property type="protein sequence ID" value="CAF3585168.1"/>
    <property type="molecule type" value="Genomic_DNA"/>
</dbReference>
<feature type="domain" description="Protein kinase" evidence="7">
    <location>
        <begin position="1"/>
        <end position="243"/>
    </location>
</feature>
<dbReference type="Gene3D" id="1.10.510.10">
    <property type="entry name" value="Transferase(Phosphotransferase) domain 1"/>
    <property type="match status" value="1"/>
</dbReference>
<evidence type="ECO:0000256" key="5">
    <source>
        <dbReference type="ARBA" id="ARBA00022777"/>
    </source>
</evidence>
<dbReference type="GO" id="GO:0000307">
    <property type="term" value="C:cyclin-dependent protein kinase holoenzyme complex"/>
    <property type="evidence" value="ECO:0007669"/>
    <property type="project" value="TreeGrafter"/>
</dbReference>
<dbReference type="OrthoDB" id="9975681at2759"/>
<reference evidence="8" key="1">
    <citation type="submission" date="2021-02" db="EMBL/GenBank/DDBJ databases">
        <authorList>
            <person name="Nowell W R."/>
        </authorList>
    </citation>
    <scope>NUCLEOTIDE SEQUENCE</scope>
</reference>
<dbReference type="GO" id="GO:0005737">
    <property type="term" value="C:cytoplasm"/>
    <property type="evidence" value="ECO:0007669"/>
    <property type="project" value="TreeGrafter"/>
</dbReference>
<dbReference type="Pfam" id="PF00069">
    <property type="entry name" value="Pkinase"/>
    <property type="match status" value="1"/>
</dbReference>
<dbReference type="SUPFAM" id="SSF56112">
    <property type="entry name" value="Protein kinase-like (PK-like)"/>
    <property type="match status" value="1"/>
</dbReference>
<dbReference type="Proteomes" id="UP000663829">
    <property type="component" value="Unassembled WGS sequence"/>
</dbReference>
<comment type="caution">
    <text evidence="8">The sequence shown here is derived from an EMBL/GenBank/DDBJ whole genome shotgun (WGS) entry which is preliminary data.</text>
</comment>
<dbReference type="SMART" id="SM00220">
    <property type="entry name" value="S_TKc"/>
    <property type="match status" value="1"/>
</dbReference>
<evidence type="ECO:0000313" key="9">
    <source>
        <dbReference type="EMBL" id="CAF3585168.1"/>
    </source>
</evidence>
<dbReference type="Proteomes" id="UP000681722">
    <property type="component" value="Unassembled WGS sequence"/>
</dbReference>
<dbReference type="GO" id="GO:0010389">
    <property type="term" value="P:regulation of G2/M transition of mitotic cell cycle"/>
    <property type="evidence" value="ECO:0007669"/>
    <property type="project" value="TreeGrafter"/>
</dbReference>
<keyword evidence="5" id="KW-0418">Kinase</keyword>
<dbReference type="AlphaFoldDB" id="A0A813SV21"/>
<evidence type="ECO:0000256" key="2">
    <source>
        <dbReference type="ARBA" id="ARBA00022527"/>
    </source>
</evidence>
<proteinExistence type="predicted"/>
<dbReference type="GO" id="GO:0005634">
    <property type="term" value="C:nucleus"/>
    <property type="evidence" value="ECO:0007669"/>
    <property type="project" value="TreeGrafter"/>
</dbReference>
<name>A0A813SV21_9BILA</name>
<dbReference type="PANTHER" id="PTHR24056">
    <property type="entry name" value="CELL DIVISION PROTEIN KINASE"/>
    <property type="match status" value="1"/>
</dbReference>
<dbReference type="GO" id="GO:0004693">
    <property type="term" value="F:cyclin-dependent protein serine/threonine kinase activity"/>
    <property type="evidence" value="ECO:0007669"/>
    <property type="project" value="UniProtKB-EC"/>
</dbReference>
<dbReference type="GO" id="GO:0005524">
    <property type="term" value="F:ATP binding"/>
    <property type="evidence" value="ECO:0007669"/>
    <property type="project" value="UniProtKB-KW"/>
</dbReference>
<evidence type="ECO:0000259" key="7">
    <source>
        <dbReference type="PROSITE" id="PS50011"/>
    </source>
</evidence>
<organism evidence="8 10">
    <name type="scientific">Didymodactylos carnosus</name>
    <dbReference type="NCBI Taxonomy" id="1234261"/>
    <lineage>
        <taxon>Eukaryota</taxon>
        <taxon>Metazoa</taxon>
        <taxon>Spiralia</taxon>
        <taxon>Gnathifera</taxon>
        <taxon>Rotifera</taxon>
        <taxon>Eurotatoria</taxon>
        <taxon>Bdelloidea</taxon>
        <taxon>Philodinida</taxon>
        <taxon>Philodinidae</taxon>
        <taxon>Didymodactylos</taxon>
    </lineage>
</organism>
<accession>A0A813SV21</accession>
<sequence length="264" mass="31037">MSWINILKKYGIQIEHELCQSHIDQICTRESLYLVYEYCDKRDIERFMVLNELLPAIVIQSFMFQLLTGLNYLHQRLLLHGDLQLKHLLIKSNGKLKIADFSQTRHLYWPQSIQTRNIGCLQNRCPELILGQLTNSTSIDIWSVACLLAQLCQNSKLFKAETEIELLFQIFSILGTPTDKQWPNFKHMPYYSQQFPQWIRRDDLLCDLTKIIGSQGCDLLLKLFIYDPKYRLTTNQALKHPYFQNMDSIQASNIFKTLNQTSQI</sequence>
<dbReference type="EMBL" id="CAJNOQ010000431">
    <property type="protein sequence ID" value="CAF0800208.1"/>
    <property type="molecule type" value="Genomic_DNA"/>
</dbReference>
<dbReference type="PROSITE" id="PS50011">
    <property type="entry name" value="PROTEIN_KINASE_DOM"/>
    <property type="match status" value="1"/>
</dbReference>
<dbReference type="GO" id="GO:0007165">
    <property type="term" value="P:signal transduction"/>
    <property type="evidence" value="ECO:0007669"/>
    <property type="project" value="TreeGrafter"/>
</dbReference>
<dbReference type="InterPro" id="IPR011009">
    <property type="entry name" value="Kinase-like_dom_sf"/>
</dbReference>
<evidence type="ECO:0000313" key="10">
    <source>
        <dbReference type="Proteomes" id="UP000663829"/>
    </source>
</evidence>
<keyword evidence="2" id="KW-0723">Serine/threonine-protein kinase</keyword>
<protein>
    <recommendedName>
        <fullName evidence="1">cyclin-dependent kinase</fullName>
        <ecNumber evidence="1">2.7.11.22</ecNumber>
    </recommendedName>
</protein>
<gene>
    <name evidence="8" type="ORF">GPM918_LOCUS3472</name>
    <name evidence="9" type="ORF">SRO942_LOCUS3472</name>
</gene>
<keyword evidence="4" id="KW-0547">Nucleotide-binding</keyword>
<evidence type="ECO:0000313" key="8">
    <source>
        <dbReference type="EMBL" id="CAF0800208.1"/>
    </source>
</evidence>